<feature type="compositionally biased region" description="Basic residues" evidence="1">
    <location>
        <begin position="29"/>
        <end position="46"/>
    </location>
</feature>
<dbReference type="Pfam" id="PF11905">
    <property type="entry name" value="DUF3425"/>
    <property type="match status" value="1"/>
</dbReference>
<evidence type="ECO:0008006" key="4">
    <source>
        <dbReference type="Google" id="ProtNLM"/>
    </source>
</evidence>
<organism evidence="2 3">
    <name type="scientific">Clonostachys chloroleuca</name>
    <dbReference type="NCBI Taxonomy" id="1926264"/>
    <lineage>
        <taxon>Eukaryota</taxon>
        <taxon>Fungi</taxon>
        <taxon>Dikarya</taxon>
        <taxon>Ascomycota</taxon>
        <taxon>Pezizomycotina</taxon>
        <taxon>Sordariomycetes</taxon>
        <taxon>Hypocreomycetidae</taxon>
        <taxon>Hypocreales</taxon>
        <taxon>Bionectriaceae</taxon>
        <taxon>Clonostachys</taxon>
    </lineage>
</organism>
<gene>
    <name evidence="2" type="ORF">CCHLO57077_00007257</name>
</gene>
<protein>
    <recommendedName>
        <fullName evidence="4">BZIP domain-containing protein</fullName>
    </recommendedName>
</protein>
<dbReference type="AlphaFoldDB" id="A0AA35MA17"/>
<evidence type="ECO:0000313" key="2">
    <source>
        <dbReference type="EMBL" id="CAI6092764.1"/>
    </source>
</evidence>
<accession>A0AA35MA17</accession>
<dbReference type="PANTHER" id="PTHR38116:SF1">
    <property type="entry name" value="BZIP DOMAIN-CONTAINING PROTEIN"/>
    <property type="match status" value="1"/>
</dbReference>
<evidence type="ECO:0000256" key="1">
    <source>
        <dbReference type="SAM" id="MobiDB-lite"/>
    </source>
</evidence>
<sequence>METSTTISIPGSGSGPEHVHLAATDAERKHRKKVLNRMNQRARRDRMRGDQSKRKTSSSQFETNRWRVDEFELVEVPQAIHAIQEKSKTKRARILHNDKHDNQLILSKKGGIQLPSVFHSLSLAQVEQHAPHFNRSVRSQSAMLGASACSDQLLSLVNYNTFRGLFINKVLLATLAEHFPPESNTAVNIMKGLPGQATVIPSSLDIPTSLIPTRQQMGVPHATWMDFIPFPRMRDNLIRHNEEFDHRQFIRDMIGDLLDELYFLRPSVETSPPNTHKITLQNGLDDQITATRNGLIIWGDPHIQESWEATPGFFERWGWVLEGCGEIVKSTNYWRSLRNEEPIVPDFYRKAGDYPHGRIINIGDQQEG</sequence>
<keyword evidence="3" id="KW-1185">Reference proteome</keyword>
<dbReference type="EMBL" id="CABFNP030001239">
    <property type="protein sequence ID" value="CAI6092764.1"/>
    <property type="molecule type" value="Genomic_DNA"/>
</dbReference>
<reference evidence="2" key="1">
    <citation type="submission" date="2023-01" db="EMBL/GenBank/DDBJ databases">
        <authorList>
            <person name="Piombo E."/>
        </authorList>
    </citation>
    <scope>NUCLEOTIDE SEQUENCE</scope>
</reference>
<dbReference type="PANTHER" id="PTHR38116">
    <property type="entry name" value="CHROMOSOME 7, WHOLE GENOME SHOTGUN SEQUENCE"/>
    <property type="match status" value="1"/>
</dbReference>
<feature type="compositionally biased region" description="Low complexity" evidence="1">
    <location>
        <begin position="1"/>
        <end position="11"/>
    </location>
</feature>
<comment type="caution">
    <text evidence="2">The sequence shown here is derived from an EMBL/GenBank/DDBJ whole genome shotgun (WGS) entry which is preliminary data.</text>
</comment>
<proteinExistence type="predicted"/>
<feature type="region of interest" description="Disordered" evidence="1">
    <location>
        <begin position="1"/>
        <end position="61"/>
    </location>
</feature>
<dbReference type="Proteomes" id="UP001160390">
    <property type="component" value="Unassembled WGS sequence"/>
</dbReference>
<dbReference type="InterPro" id="IPR021833">
    <property type="entry name" value="DUF3425"/>
</dbReference>
<evidence type="ECO:0000313" key="3">
    <source>
        <dbReference type="Proteomes" id="UP001160390"/>
    </source>
</evidence>
<feature type="compositionally biased region" description="Basic and acidic residues" evidence="1">
    <location>
        <begin position="17"/>
        <end position="28"/>
    </location>
</feature>
<name>A0AA35MA17_9HYPO</name>